<keyword evidence="2" id="KW-1185">Reference proteome</keyword>
<dbReference type="Proteomes" id="UP000193560">
    <property type="component" value="Unassembled WGS sequence"/>
</dbReference>
<organism evidence="1 2">
    <name type="scientific">Absidia repens</name>
    <dbReference type="NCBI Taxonomy" id="90262"/>
    <lineage>
        <taxon>Eukaryota</taxon>
        <taxon>Fungi</taxon>
        <taxon>Fungi incertae sedis</taxon>
        <taxon>Mucoromycota</taxon>
        <taxon>Mucoromycotina</taxon>
        <taxon>Mucoromycetes</taxon>
        <taxon>Mucorales</taxon>
        <taxon>Cunninghamellaceae</taxon>
        <taxon>Absidia</taxon>
    </lineage>
</organism>
<dbReference type="OrthoDB" id="2278241at2759"/>
<protein>
    <recommendedName>
        <fullName evidence="3">Reverse transcriptase zinc-binding domain-containing protein</fullName>
    </recommendedName>
</protein>
<evidence type="ECO:0000313" key="2">
    <source>
        <dbReference type="Proteomes" id="UP000193560"/>
    </source>
</evidence>
<proteinExistence type="predicted"/>
<evidence type="ECO:0000313" key="1">
    <source>
        <dbReference type="EMBL" id="ORZ12416.1"/>
    </source>
</evidence>
<comment type="caution">
    <text evidence="1">The sequence shown here is derived from an EMBL/GenBank/DDBJ whole genome shotgun (WGS) entry which is preliminary data.</text>
</comment>
<accession>A0A1X2I9X5</accession>
<name>A0A1X2I9X5_9FUNG</name>
<reference evidence="1 2" key="1">
    <citation type="submission" date="2016-07" db="EMBL/GenBank/DDBJ databases">
        <title>Pervasive Adenine N6-methylation of Active Genes in Fungi.</title>
        <authorList>
            <consortium name="DOE Joint Genome Institute"/>
            <person name="Mondo S.J."/>
            <person name="Dannebaum R.O."/>
            <person name="Kuo R.C."/>
            <person name="Labutti K."/>
            <person name="Haridas S."/>
            <person name="Kuo A."/>
            <person name="Salamov A."/>
            <person name="Ahrendt S.R."/>
            <person name="Lipzen A."/>
            <person name="Sullivan W."/>
            <person name="Andreopoulos W.B."/>
            <person name="Clum A."/>
            <person name="Lindquist E."/>
            <person name="Daum C."/>
            <person name="Ramamoorthy G.K."/>
            <person name="Gryganskyi A."/>
            <person name="Culley D."/>
            <person name="Magnuson J.K."/>
            <person name="James T.Y."/>
            <person name="O'Malley M.A."/>
            <person name="Stajich J.E."/>
            <person name="Spatafora J.W."/>
            <person name="Visel A."/>
            <person name="Grigoriev I.V."/>
        </authorList>
    </citation>
    <scope>NUCLEOTIDE SEQUENCE [LARGE SCALE GENOMIC DNA]</scope>
    <source>
        <strain evidence="1 2">NRRL 1336</strain>
    </source>
</reference>
<sequence length="144" mass="16683">MAQELSGGVFLRKNCQPKKLQKKKKKTLRHSIQDQDNPSQCSICQKYIEDDFHLILACPMKASLWFAGQKALGTTVLKLDQLWAALNFQSDTPQHKLKVVWQLHWQSSMEQKTWNKKRGATRMPAVHYIKRCGKLACSQKIKKM</sequence>
<dbReference type="EMBL" id="MCGE01000019">
    <property type="protein sequence ID" value="ORZ12416.1"/>
    <property type="molecule type" value="Genomic_DNA"/>
</dbReference>
<dbReference type="AlphaFoldDB" id="A0A1X2I9X5"/>
<evidence type="ECO:0008006" key="3">
    <source>
        <dbReference type="Google" id="ProtNLM"/>
    </source>
</evidence>
<gene>
    <name evidence="1" type="ORF">BCR42DRAFT_468183</name>
</gene>